<dbReference type="SUPFAM" id="SSF140566">
    <property type="entry name" value="FlgN-like"/>
    <property type="match status" value="1"/>
</dbReference>
<dbReference type="RefSeq" id="WP_206559294.1">
    <property type="nucleotide sequence ID" value="NZ_JAFKCZ010000003.1"/>
</dbReference>
<dbReference type="EMBL" id="JAFKCZ010000003">
    <property type="protein sequence ID" value="MBN7795853.1"/>
    <property type="molecule type" value="Genomic_DNA"/>
</dbReference>
<keyword evidence="6" id="KW-0282">Flagellum</keyword>
<feature type="region of interest" description="Disordered" evidence="5">
    <location>
        <begin position="130"/>
        <end position="149"/>
    </location>
</feature>
<name>A0A939DCV0_9GAMM</name>
<evidence type="ECO:0000256" key="1">
    <source>
        <dbReference type="ARBA" id="ARBA00002397"/>
    </source>
</evidence>
<reference evidence="6" key="1">
    <citation type="submission" date="2021-02" db="EMBL/GenBank/DDBJ databases">
        <title>PHA producing bacteria isolated from coastal sediment in Guangdong, Shenzhen.</title>
        <authorList>
            <person name="Zheng W."/>
            <person name="Yu S."/>
            <person name="Huang Y."/>
        </authorList>
    </citation>
    <scope>NUCLEOTIDE SEQUENCE</scope>
    <source>
        <strain evidence="6">TN14-10</strain>
    </source>
</reference>
<comment type="caution">
    <text evidence="6">The sequence shown here is derived from an EMBL/GenBank/DDBJ whole genome shotgun (WGS) entry which is preliminary data.</text>
</comment>
<sequence length="149" mass="16561">MSLAAHLQGQRARLEHLVSLLREEQQLLARDRVDGERLGHIAGEKQEQLAAIDSFEAQRRAAQQRLGYAQGRAGAEQAAREAGCLPVWQGIDRLAQDAAHLNTLNGELVHMRLDHNQRMLNFLREAAGSHLYGPDGQSRKNQGQVNSRA</sequence>
<evidence type="ECO:0000313" key="7">
    <source>
        <dbReference type="Proteomes" id="UP000664303"/>
    </source>
</evidence>
<dbReference type="AlphaFoldDB" id="A0A939DCV0"/>
<evidence type="ECO:0000256" key="4">
    <source>
        <dbReference type="SAM" id="Coils"/>
    </source>
</evidence>
<dbReference type="Pfam" id="PF05130">
    <property type="entry name" value="FlgN"/>
    <property type="match status" value="1"/>
</dbReference>
<keyword evidence="6" id="KW-0966">Cell projection</keyword>
<dbReference type="Gene3D" id="1.20.58.300">
    <property type="entry name" value="FlgN-like"/>
    <property type="match status" value="1"/>
</dbReference>
<protein>
    <submittedName>
        <fullName evidence="6">Flagellar protein FlgN</fullName>
    </submittedName>
</protein>
<accession>A0A939DCV0</accession>
<keyword evidence="3" id="KW-1005">Bacterial flagellum biogenesis</keyword>
<dbReference type="GO" id="GO:0044780">
    <property type="term" value="P:bacterial-type flagellum assembly"/>
    <property type="evidence" value="ECO:0007669"/>
    <property type="project" value="InterPro"/>
</dbReference>
<gene>
    <name evidence="6" type="ORF">JYP50_04575</name>
</gene>
<keyword evidence="4" id="KW-0175">Coiled coil</keyword>
<organism evidence="6 7">
    <name type="scientific">Parahaliea mediterranea</name>
    <dbReference type="NCBI Taxonomy" id="651086"/>
    <lineage>
        <taxon>Bacteria</taxon>
        <taxon>Pseudomonadati</taxon>
        <taxon>Pseudomonadota</taxon>
        <taxon>Gammaproteobacteria</taxon>
        <taxon>Cellvibrionales</taxon>
        <taxon>Halieaceae</taxon>
        <taxon>Parahaliea</taxon>
    </lineage>
</organism>
<proteinExistence type="inferred from homology"/>
<keyword evidence="7" id="KW-1185">Reference proteome</keyword>
<evidence type="ECO:0000256" key="2">
    <source>
        <dbReference type="ARBA" id="ARBA00007703"/>
    </source>
</evidence>
<dbReference type="InterPro" id="IPR036679">
    <property type="entry name" value="FlgN-like_sf"/>
</dbReference>
<keyword evidence="6" id="KW-0969">Cilium</keyword>
<evidence type="ECO:0000256" key="5">
    <source>
        <dbReference type="SAM" id="MobiDB-lite"/>
    </source>
</evidence>
<feature type="compositionally biased region" description="Polar residues" evidence="5">
    <location>
        <begin position="139"/>
        <end position="149"/>
    </location>
</feature>
<feature type="coiled-coil region" evidence="4">
    <location>
        <begin position="4"/>
        <end position="65"/>
    </location>
</feature>
<evidence type="ECO:0000313" key="6">
    <source>
        <dbReference type="EMBL" id="MBN7795853.1"/>
    </source>
</evidence>
<comment type="function">
    <text evidence="1">Required for the efficient initiation of filament assembly.</text>
</comment>
<comment type="similarity">
    <text evidence="2">Belongs to the FlgN family.</text>
</comment>
<dbReference type="InterPro" id="IPR007809">
    <property type="entry name" value="FlgN-like"/>
</dbReference>
<dbReference type="Proteomes" id="UP000664303">
    <property type="component" value="Unassembled WGS sequence"/>
</dbReference>
<evidence type="ECO:0000256" key="3">
    <source>
        <dbReference type="ARBA" id="ARBA00022795"/>
    </source>
</evidence>